<organism evidence="1">
    <name type="scientific">Noctiluca scintillans</name>
    <name type="common">Sea sparkle</name>
    <name type="synonym">Red tide dinoflagellate</name>
    <dbReference type="NCBI Taxonomy" id="2966"/>
    <lineage>
        <taxon>Eukaryota</taxon>
        <taxon>Sar</taxon>
        <taxon>Alveolata</taxon>
        <taxon>Dinophyceae</taxon>
        <taxon>Noctilucales</taxon>
        <taxon>Noctilucaceae</taxon>
        <taxon>Noctiluca</taxon>
    </lineage>
</organism>
<gene>
    <name evidence="1" type="ORF">NSCI0253_LOCUS7157</name>
</gene>
<sequence>MDRLVELELEQRVAVCEYLHEVASVPGVSKIGEVAATSYAAGCRFLQCVSDGHMGIGITESASLGVLTSTDELGLIVVMFERLSVCPSTWCGNCEWNNHCNLMKHVASIAIRFGWTVGERHWTEMTRK</sequence>
<dbReference type="EMBL" id="HBFQ01010221">
    <property type="protein sequence ID" value="CAD8832809.1"/>
    <property type="molecule type" value="Transcribed_RNA"/>
</dbReference>
<name>A0A7S1EZ45_NOCSC</name>
<proteinExistence type="predicted"/>
<evidence type="ECO:0000313" key="1">
    <source>
        <dbReference type="EMBL" id="CAD8832809.1"/>
    </source>
</evidence>
<accession>A0A7S1EZ45</accession>
<reference evidence="1" key="1">
    <citation type="submission" date="2021-01" db="EMBL/GenBank/DDBJ databases">
        <authorList>
            <person name="Corre E."/>
            <person name="Pelletier E."/>
            <person name="Niang G."/>
            <person name="Scheremetjew M."/>
            <person name="Finn R."/>
            <person name="Kale V."/>
            <person name="Holt S."/>
            <person name="Cochrane G."/>
            <person name="Meng A."/>
            <person name="Brown T."/>
            <person name="Cohen L."/>
        </authorList>
    </citation>
    <scope>NUCLEOTIDE SEQUENCE</scope>
</reference>
<dbReference type="AlphaFoldDB" id="A0A7S1EZ45"/>
<protein>
    <submittedName>
        <fullName evidence="1">Uncharacterized protein</fullName>
    </submittedName>
</protein>